<dbReference type="EMBL" id="BOQE01000001">
    <property type="protein sequence ID" value="GIM45780.1"/>
    <property type="molecule type" value="Genomic_DNA"/>
</dbReference>
<dbReference type="NCBIfam" id="TIGR03510">
    <property type="entry name" value="XapX"/>
    <property type="match status" value="1"/>
</dbReference>
<dbReference type="InterPro" id="IPR020017">
    <property type="entry name" value="XapX_domain"/>
</dbReference>
<feature type="transmembrane region" description="Helical" evidence="1">
    <location>
        <begin position="7"/>
        <end position="26"/>
    </location>
</feature>
<organism evidence="2 3">
    <name type="scientific">Collibacillus ludicampi</name>
    <dbReference type="NCBI Taxonomy" id="2771369"/>
    <lineage>
        <taxon>Bacteria</taxon>
        <taxon>Bacillati</taxon>
        <taxon>Bacillota</taxon>
        <taxon>Bacilli</taxon>
        <taxon>Bacillales</taxon>
        <taxon>Alicyclobacillaceae</taxon>
        <taxon>Collibacillus</taxon>
    </lineage>
</organism>
<dbReference type="RefSeq" id="WP_282198954.1">
    <property type="nucleotide sequence ID" value="NZ_BOQE01000001.1"/>
</dbReference>
<name>A0AAV4LDG6_9BACL</name>
<dbReference type="Pfam" id="PF07235">
    <property type="entry name" value="DUF1427"/>
    <property type="match status" value="1"/>
</dbReference>
<protein>
    <submittedName>
        <fullName evidence="2">XapX domain protein</fullName>
    </submittedName>
</protein>
<comment type="caution">
    <text evidence="2">The sequence shown here is derived from an EMBL/GenBank/DDBJ whole genome shotgun (WGS) entry which is preliminary data.</text>
</comment>
<keyword evidence="1" id="KW-0472">Membrane</keyword>
<dbReference type="AlphaFoldDB" id="A0AAV4LDG6"/>
<feature type="transmembrane region" description="Helical" evidence="1">
    <location>
        <begin position="32"/>
        <end position="52"/>
    </location>
</feature>
<dbReference type="Proteomes" id="UP001057291">
    <property type="component" value="Unassembled WGS sequence"/>
</dbReference>
<reference evidence="2" key="1">
    <citation type="journal article" date="2023" name="Int. J. Syst. Evol. Microbiol.">
        <title>Collibacillus ludicampi gen. nov., sp. nov., a new soil bacterium of the family Alicyclobacillaceae.</title>
        <authorList>
            <person name="Jojima T."/>
            <person name="Ioku Y."/>
            <person name="Fukuta Y."/>
            <person name="Shirasaka N."/>
            <person name="Matsumura Y."/>
            <person name="Mori M."/>
        </authorList>
    </citation>
    <scope>NUCLEOTIDE SEQUENCE</scope>
    <source>
        <strain evidence="2">TP075</strain>
    </source>
</reference>
<evidence type="ECO:0000256" key="1">
    <source>
        <dbReference type="SAM" id="Phobius"/>
    </source>
</evidence>
<gene>
    <name evidence="2" type="ORF">DNHGIG_13290</name>
</gene>
<proteinExistence type="predicted"/>
<accession>A0AAV4LDG6</accession>
<sequence>MEWKTPFLSLLTGIIVGVIFTMFKLPLPAPPVLSGILGIVGIWLGSVLFRWLSDWISRFWT</sequence>
<evidence type="ECO:0000313" key="3">
    <source>
        <dbReference type="Proteomes" id="UP001057291"/>
    </source>
</evidence>
<keyword evidence="3" id="KW-1185">Reference proteome</keyword>
<dbReference type="InterPro" id="IPR009872">
    <property type="entry name" value="DUF1427"/>
</dbReference>
<evidence type="ECO:0000313" key="2">
    <source>
        <dbReference type="EMBL" id="GIM45780.1"/>
    </source>
</evidence>
<keyword evidence="1" id="KW-0812">Transmembrane</keyword>
<keyword evidence="1" id="KW-1133">Transmembrane helix</keyword>